<dbReference type="EMBL" id="CP053979">
    <property type="protein sequence ID" value="QKH22768.1"/>
    <property type="molecule type" value="Genomic_DNA"/>
</dbReference>
<dbReference type="Proteomes" id="UP001181533">
    <property type="component" value="Unassembled WGS sequence"/>
</dbReference>
<feature type="transmembrane region" description="Helical" evidence="1">
    <location>
        <begin position="39"/>
        <end position="59"/>
    </location>
</feature>
<geneLocation type="plasmid" evidence="4 6">
    <name>unnamed3</name>
</geneLocation>
<geneLocation type="plasmid" evidence="2 5">
    <name>2</name>
</geneLocation>
<keyword evidence="1" id="KW-1133">Transmembrane helix</keyword>
<feature type="transmembrane region" description="Helical" evidence="1">
    <location>
        <begin position="6"/>
        <end position="27"/>
    </location>
</feature>
<keyword evidence="1" id="KW-0472">Membrane</keyword>
<evidence type="ECO:0000313" key="3">
    <source>
        <dbReference type="EMBL" id="MDR4174892.1"/>
    </source>
</evidence>
<evidence type="ECO:0000313" key="2">
    <source>
        <dbReference type="EMBL" id="AJG73975.1"/>
    </source>
</evidence>
<evidence type="ECO:0000313" key="5">
    <source>
        <dbReference type="Proteomes" id="UP000031876"/>
    </source>
</evidence>
<accession>A0A0B5NC56</accession>
<protein>
    <submittedName>
        <fullName evidence="2">Membrane protein</fullName>
    </submittedName>
</protein>
<name>A0A0B5NC56_BACTU</name>
<feature type="transmembrane region" description="Helical" evidence="1">
    <location>
        <begin position="71"/>
        <end position="91"/>
    </location>
</feature>
<evidence type="ECO:0000313" key="4">
    <source>
        <dbReference type="EMBL" id="QKH22768.1"/>
    </source>
</evidence>
<evidence type="ECO:0000256" key="1">
    <source>
        <dbReference type="SAM" id="Phobius"/>
    </source>
</evidence>
<dbReference type="EMBL" id="VKQN01000001">
    <property type="protein sequence ID" value="MDR4174892.1"/>
    <property type="molecule type" value="Genomic_DNA"/>
</dbReference>
<dbReference type="EMBL" id="CP009334">
    <property type="protein sequence ID" value="AJG73975.1"/>
    <property type="molecule type" value="Genomic_DNA"/>
</dbReference>
<dbReference type="KEGG" id="btw:BF38_5789"/>
<reference evidence="4 6" key="3">
    <citation type="submission" date="2020-05" db="EMBL/GenBank/DDBJ databases">
        <title>FDA dAtabase for Regulatory Grade micrObial Sequences (FDA-ARGOS): Supporting development and validation of Infectious Disease Dx tests.</title>
        <authorList>
            <person name="Nelson B."/>
            <person name="Plummer A."/>
            <person name="Tallon L."/>
            <person name="Sadzewicz L."/>
            <person name="Zhao X."/>
            <person name="Vavikolanu K."/>
            <person name="Mehta A."/>
            <person name="Aluvathingal J."/>
            <person name="Nadendla S."/>
            <person name="Myers T."/>
            <person name="Yan Y."/>
            <person name="Sichtig H."/>
        </authorList>
    </citation>
    <scope>NUCLEOTIDE SEQUENCE [LARGE SCALE GENOMIC DNA]</scope>
    <source>
        <strain evidence="4 6">FDAARGOS_795</strain>
        <plasmid evidence="4 6">unnamed3</plasmid>
    </source>
</reference>
<dbReference type="AlphaFoldDB" id="A0A0B5NC56"/>
<dbReference type="Proteomes" id="UP000031876">
    <property type="component" value="Plasmid 2"/>
</dbReference>
<reference evidence="2 5" key="1">
    <citation type="journal article" date="2015" name="Genome Announc.">
        <title>Complete genome sequences for 35 biothreat assay-relevant bacillus species.</title>
        <authorList>
            <person name="Johnson S.L."/>
            <person name="Daligault H.E."/>
            <person name="Davenport K.W."/>
            <person name="Jaissle J."/>
            <person name="Frey K.G."/>
            <person name="Ladner J.T."/>
            <person name="Broomall S.M."/>
            <person name="Bishop-Lilly K.A."/>
            <person name="Bruce D.C."/>
            <person name="Gibbons H.S."/>
            <person name="Coyne S.R."/>
            <person name="Lo C.C."/>
            <person name="Meincke L."/>
            <person name="Munk A.C."/>
            <person name="Koroleva G.I."/>
            <person name="Rosenzweig C.N."/>
            <person name="Palacios G.F."/>
            <person name="Redden C.L."/>
            <person name="Minogue T.D."/>
            <person name="Chain P.S."/>
        </authorList>
    </citation>
    <scope>NUCLEOTIDE SEQUENCE [LARGE SCALE GENOMIC DNA]</scope>
    <source>
        <strain evidence="2 5">HD1011</strain>
        <plasmid evidence="2 5">2</plasmid>
    </source>
</reference>
<dbReference type="RefSeq" id="WP_001072692.1">
    <property type="nucleotide sequence ID" value="NZ_CP009334.1"/>
</dbReference>
<dbReference type="Proteomes" id="UP000501107">
    <property type="component" value="Plasmid unnamed3"/>
</dbReference>
<reference evidence="3" key="2">
    <citation type="submission" date="2019-07" db="EMBL/GenBank/DDBJ databases">
        <title>Phylogenomic Reclassification of ATCC Bacillus Strains and Various Taxa within the Genus Bacillus.</title>
        <authorList>
            <person name="Riojas M.A."/>
            <person name="Frank A.M."/>
            <person name="Fenn S.L."/>
            <person name="King S.P."/>
            <person name="Brower S.M."/>
            <person name="Hazbon M.H."/>
        </authorList>
    </citation>
    <scope>NUCLEOTIDE SEQUENCE</scope>
    <source>
        <strain evidence="3">ATCC 35646</strain>
    </source>
</reference>
<keyword evidence="4" id="KW-0614">Plasmid</keyword>
<organism evidence="4 6">
    <name type="scientific">Bacillus thuringiensis</name>
    <dbReference type="NCBI Taxonomy" id="1428"/>
    <lineage>
        <taxon>Bacteria</taxon>
        <taxon>Bacillati</taxon>
        <taxon>Bacillota</taxon>
        <taxon>Bacilli</taxon>
        <taxon>Bacillales</taxon>
        <taxon>Bacillaceae</taxon>
        <taxon>Bacillus</taxon>
        <taxon>Bacillus cereus group</taxon>
    </lineage>
</organism>
<proteinExistence type="predicted"/>
<feature type="transmembrane region" description="Helical" evidence="1">
    <location>
        <begin position="103"/>
        <end position="124"/>
    </location>
</feature>
<gene>
    <name evidence="2" type="ORF">BF38_5789</name>
    <name evidence="3" type="ORF">FO599_01935</name>
    <name evidence="4" type="ORF">FOC89_01925</name>
</gene>
<evidence type="ECO:0000313" key="6">
    <source>
        <dbReference type="Proteomes" id="UP000501107"/>
    </source>
</evidence>
<keyword evidence="1" id="KW-0812">Transmembrane</keyword>
<sequence length="128" mass="14500">MNQLNFALFGVVVILLTGTSYLYYGYFKTMKTAENKNETAYAFIFGFIIFLITTLGLVISDHITVQQEKTSLLSILIVFLANGMLAIWVRGMYDLTKSSKYKTWVMLVRLVSITCIIIVGFNVYKVIG</sequence>